<dbReference type="OrthoDB" id="9129295at2"/>
<evidence type="ECO:0000259" key="2">
    <source>
        <dbReference type="Pfam" id="PF10979"/>
    </source>
</evidence>
<dbReference type="Proteomes" id="UP000315010">
    <property type="component" value="Unassembled WGS sequence"/>
</dbReference>
<evidence type="ECO:0000313" key="4">
    <source>
        <dbReference type="Proteomes" id="UP000315010"/>
    </source>
</evidence>
<protein>
    <recommendedName>
        <fullName evidence="2">DUF2786 domain-containing protein</fullName>
    </recommendedName>
</protein>
<keyword evidence="4" id="KW-1185">Reference proteome</keyword>
<feature type="compositionally biased region" description="Basic and acidic residues" evidence="1">
    <location>
        <begin position="365"/>
        <end position="381"/>
    </location>
</feature>
<comment type="caution">
    <text evidence="3">The sequence shown here is derived from an EMBL/GenBank/DDBJ whole genome shotgun (WGS) entry which is preliminary data.</text>
</comment>
<name>A0A5C5Z7V5_9BACT</name>
<dbReference type="EMBL" id="SJPJ01000001">
    <property type="protein sequence ID" value="TWT83177.1"/>
    <property type="molecule type" value="Genomic_DNA"/>
</dbReference>
<organism evidence="3 4">
    <name type="scientific">Novipirellula herctigrandis</name>
    <dbReference type="NCBI Taxonomy" id="2527986"/>
    <lineage>
        <taxon>Bacteria</taxon>
        <taxon>Pseudomonadati</taxon>
        <taxon>Planctomycetota</taxon>
        <taxon>Planctomycetia</taxon>
        <taxon>Pirellulales</taxon>
        <taxon>Pirellulaceae</taxon>
        <taxon>Novipirellula</taxon>
    </lineage>
</organism>
<sequence length="394" mass="44077">MEFIWNDGGRFACGFVGMTGDCVTRSIAIATGTSYRDVYKKLGEASRKTPRNGVCTTVASEYLSSLGWVYTAGKDQGFSSDWLPKGIVIAHLSMPNQLRRGHFSTAIDHVIHDTWNPSEEEDYVVEGYWTLPAHLSQTTLPSLAPKRRHNAEQDLTQKEFDKVLARLRALDNTANNGASTEGEKRNALRMMQAMMLRHNLSREDITDDDNIETMCFTRRACPLNGRRACAWEKWLAMYLVSEIFPMIGFYYATKGHRTLFWFYGPTDDVGNCITLFRELLLTIATSARLQYGGYSRGSGASYAEGYVQGLPRCGVPEQSNDQVVSETALIHARTLAVRKAATQWLGMECGIRLVNGSGYGRDQHDRAAAELGKKHGSKHEVSASNPRKRIGRRK</sequence>
<feature type="region of interest" description="Disordered" evidence="1">
    <location>
        <begin position="365"/>
        <end position="394"/>
    </location>
</feature>
<reference evidence="3 4" key="1">
    <citation type="submission" date="2019-02" db="EMBL/GenBank/DDBJ databases">
        <title>Deep-cultivation of Planctomycetes and their phenomic and genomic characterization uncovers novel biology.</title>
        <authorList>
            <person name="Wiegand S."/>
            <person name="Jogler M."/>
            <person name="Boedeker C."/>
            <person name="Pinto D."/>
            <person name="Vollmers J."/>
            <person name="Rivas-Marin E."/>
            <person name="Kohn T."/>
            <person name="Peeters S.H."/>
            <person name="Heuer A."/>
            <person name="Rast P."/>
            <person name="Oberbeckmann S."/>
            <person name="Bunk B."/>
            <person name="Jeske O."/>
            <person name="Meyerdierks A."/>
            <person name="Storesund J.E."/>
            <person name="Kallscheuer N."/>
            <person name="Luecker S."/>
            <person name="Lage O.M."/>
            <person name="Pohl T."/>
            <person name="Merkel B.J."/>
            <person name="Hornburger P."/>
            <person name="Mueller R.-W."/>
            <person name="Bruemmer F."/>
            <person name="Labrenz M."/>
            <person name="Spormann A.M."/>
            <person name="Op Den Camp H."/>
            <person name="Overmann J."/>
            <person name="Amann R."/>
            <person name="Jetten M.S.M."/>
            <person name="Mascher T."/>
            <person name="Medema M.H."/>
            <person name="Devos D.P."/>
            <person name="Kaster A.-K."/>
            <person name="Ovreas L."/>
            <person name="Rohde M."/>
            <person name="Galperin M.Y."/>
            <person name="Jogler C."/>
        </authorList>
    </citation>
    <scope>NUCLEOTIDE SEQUENCE [LARGE SCALE GENOMIC DNA]</scope>
    <source>
        <strain evidence="3 4">CA13</strain>
    </source>
</reference>
<dbReference type="AlphaFoldDB" id="A0A5C5Z7V5"/>
<evidence type="ECO:0000256" key="1">
    <source>
        <dbReference type="SAM" id="MobiDB-lite"/>
    </source>
</evidence>
<gene>
    <name evidence="3" type="ORF">CA13_46400</name>
</gene>
<evidence type="ECO:0000313" key="3">
    <source>
        <dbReference type="EMBL" id="TWT83177.1"/>
    </source>
</evidence>
<dbReference type="Pfam" id="PF10979">
    <property type="entry name" value="DUF2786"/>
    <property type="match status" value="1"/>
</dbReference>
<feature type="domain" description="DUF2786" evidence="2">
    <location>
        <begin position="162"/>
        <end position="202"/>
    </location>
</feature>
<proteinExistence type="predicted"/>
<accession>A0A5C5Z7V5</accession>
<dbReference type="InterPro" id="IPR024498">
    <property type="entry name" value="DUF2786"/>
</dbReference>
<dbReference type="RefSeq" id="WP_146400162.1">
    <property type="nucleotide sequence ID" value="NZ_SJPJ01000001.1"/>
</dbReference>